<evidence type="ECO:0000256" key="1">
    <source>
        <dbReference type="ARBA" id="ARBA00006484"/>
    </source>
</evidence>
<proteinExistence type="inferred from homology"/>
<dbReference type="Proteomes" id="UP000216147">
    <property type="component" value="Unassembled WGS sequence"/>
</dbReference>
<dbReference type="Pfam" id="PF13561">
    <property type="entry name" value="adh_short_C2"/>
    <property type="match status" value="1"/>
</dbReference>
<dbReference type="SUPFAM" id="SSF51735">
    <property type="entry name" value="NAD(P)-binding Rossmann-fold domains"/>
    <property type="match status" value="1"/>
</dbReference>
<dbReference type="Gene3D" id="3.40.50.720">
    <property type="entry name" value="NAD(P)-binding Rossmann-like Domain"/>
    <property type="match status" value="1"/>
</dbReference>
<sequence>MDFGITGKRALICASSSGLGKACAISLATEGVDVWINGRDADRLEAAAAEIEALTGHRPHTVLADIDTAEGRAAVLIACPAPDILVCNSGGPRPGRLEDWTETAWSEVVAAKMISPILLIQSVIGGMRERGFGRVVAITSAMVKTPKFPMALSTGPRAGLTAFCKALAGEVAADGVTINCILPEKVETDRLAQMTRSLARVREIDPAEARAELVASIPAGRFGRPSEVGDACAFLCSDRAGYITGQNLQLDGGAYSGLI</sequence>
<comment type="similarity">
    <text evidence="1">Belongs to the short-chain dehydrogenases/reductases (SDR) family.</text>
</comment>
<dbReference type="PANTHER" id="PTHR42879:SF6">
    <property type="entry name" value="NADPH-DEPENDENT REDUCTASE BACG"/>
    <property type="match status" value="1"/>
</dbReference>
<dbReference type="InterPro" id="IPR036291">
    <property type="entry name" value="NAD(P)-bd_dom_sf"/>
</dbReference>
<dbReference type="PRINTS" id="PR00081">
    <property type="entry name" value="GDHRDH"/>
</dbReference>
<dbReference type="AlphaFoldDB" id="A0A258HM26"/>
<name>A0A258HM26_9CAUL</name>
<evidence type="ECO:0000313" key="2">
    <source>
        <dbReference type="EMBL" id="OYX57664.1"/>
    </source>
</evidence>
<gene>
    <name evidence="2" type="ORF">B7Y86_05905</name>
</gene>
<organism evidence="2 3">
    <name type="scientific">Brevundimonas subvibrioides</name>
    <dbReference type="NCBI Taxonomy" id="74313"/>
    <lineage>
        <taxon>Bacteria</taxon>
        <taxon>Pseudomonadati</taxon>
        <taxon>Pseudomonadota</taxon>
        <taxon>Alphaproteobacteria</taxon>
        <taxon>Caulobacterales</taxon>
        <taxon>Caulobacteraceae</taxon>
        <taxon>Brevundimonas</taxon>
    </lineage>
</organism>
<accession>A0A258HM26</accession>
<dbReference type="InterPro" id="IPR002347">
    <property type="entry name" value="SDR_fam"/>
</dbReference>
<dbReference type="EMBL" id="NCEQ01000005">
    <property type="protein sequence ID" value="OYX57664.1"/>
    <property type="molecule type" value="Genomic_DNA"/>
</dbReference>
<protein>
    <submittedName>
        <fullName evidence="2">3-oxoacyl-ACP reductase</fullName>
    </submittedName>
</protein>
<dbReference type="PANTHER" id="PTHR42879">
    <property type="entry name" value="3-OXOACYL-(ACYL-CARRIER-PROTEIN) REDUCTASE"/>
    <property type="match status" value="1"/>
</dbReference>
<reference evidence="2 3" key="1">
    <citation type="submission" date="2017-03" db="EMBL/GenBank/DDBJ databases">
        <title>Lifting the veil on microbial sulfur biogeochemistry in mining wastewaters.</title>
        <authorList>
            <person name="Kantor R.S."/>
            <person name="Colenbrander Nelson T."/>
            <person name="Marshall S."/>
            <person name="Bennett D."/>
            <person name="Apte S."/>
            <person name="Camacho D."/>
            <person name="Thomas B.C."/>
            <person name="Warren L.A."/>
            <person name="Banfield J.F."/>
        </authorList>
    </citation>
    <scope>NUCLEOTIDE SEQUENCE [LARGE SCALE GENOMIC DNA]</scope>
    <source>
        <strain evidence="2">32-68-21</strain>
    </source>
</reference>
<comment type="caution">
    <text evidence="2">The sequence shown here is derived from an EMBL/GenBank/DDBJ whole genome shotgun (WGS) entry which is preliminary data.</text>
</comment>
<evidence type="ECO:0000313" key="3">
    <source>
        <dbReference type="Proteomes" id="UP000216147"/>
    </source>
</evidence>
<dbReference type="InterPro" id="IPR050259">
    <property type="entry name" value="SDR"/>
</dbReference>